<sequence>MAEKHLSDILDKILKASIVFLTLALVWFSVVFYPKAINKFKSQPKNDGGLIENVQASSRSLPYVNSHFTIEYLSQSNVYVIMVSAQTVDQYAQYKSEAELTLKNILSMDRLCGLNVLYSSNLPFAHPEKSSQSHC</sequence>
<organism evidence="2 3">
    <name type="scientific">Candidatus Curtissbacteria bacterium GW2011_GWA1_40_16</name>
    <dbReference type="NCBI Taxonomy" id="1618405"/>
    <lineage>
        <taxon>Bacteria</taxon>
        <taxon>Candidatus Curtissiibacteriota</taxon>
    </lineage>
</organism>
<name>A0A0G0RDT6_9BACT</name>
<keyword evidence="1" id="KW-1133">Transmembrane helix</keyword>
<evidence type="ECO:0000313" key="2">
    <source>
        <dbReference type="EMBL" id="KKR50874.1"/>
    </source>
</evidence>
<keyword evidence="1" id="KW-0812">Transmembrane</keyword>
<feature type="transmembrane region" description="Helical" evidence="1">
    <location>
        <begin position="13"/>
        <end position="33"/>
    </location>
</feature>
<protein>
    <submittedName>
        <fullName evidence="2">Uncharacterized protein</fullName>
    </submittedName>
</protein>
<gene>
    <name evidence="2" type="ORF">UT84_C0005G0020</name>
</gene>
<keyword evidence="1" id="KW-0472">Membrane</keyword>
<accession>A0A0G0RDT6</accession>
<dbReference type="AlphaFoldDB" id="A0A0G0RDT6"/>
<dbReference type="EMBL" id="LBYI01000005">
    <property type="protein sequence ID" value="KKR50874.1"/>
    <property type="molecule type" value="Genomic_DNA"/>
</dbReference>
<comment type="caution">
    <text evidence="2">The sequence shown here is derived from an EMBL/GenBank/DDBJ whole genome shotgun (WGS) entry which is preliminary data.</text>
</comment>
<dbReference type="Proteomes" id="UP000034531">
    <property type="component" value="Unassembled WGS sequence"/>
</dbReference>
<evidence type="ECO:0000256" key="1">
    <source>
        <dbReference type="SAM" id="Phobius"/>
    </source>
</evidence>
<evidence type="ECO:0000313" key="3">
    <source>
        <dbReference type="Proteomes" id="UP000034531"/>
    </source>
</evidence>
<reference evidence="2 3" key="1">
    <citation type="journal article" date="2015" name="Nature">
        <title>rRNA introns, odd ribosomes, and small enigmatic genomes across a large radiation of phyla.</title>
        <authorList>
            <person name="Brown C.T."/>
            <person name="Hug L.A."/>
            <person name="Thomas B.C."/>
            <person name="Sharon I."/>
            <person name="Castelle C.J."/>
            <person name="Singh A."/>
            <person name="Wilkins M.J."/>
            <person name="Williams K.H."/>
            <person name="Banfield J.F."/>
        </authorList>
    </citation>
    <scope>NUCLEOTIDE SEQUENCE [LARGE SCALE GENOMIC DNA]</scope>
</reference>
<proteinExistence type="predicted"/>